<organism evidence="2 3">
    <name type="scientific">Streptomyces chilikensis</name>
    <dbReference type="NCBI Taxonomy" id="1194079"/>
    <lineage>
        <taxon>Bacteria</taxon>
        <taxon>Bacillati</taxon>
        <taxon>Actinomycetota</taxon>
        <taxon>Actinomycetes</taxon>
        <taxon>Kitasatosporales</taxon>
        <taxon>Streptomycetaceae</taxon>
        <taxon>Streptomyces</taxon>
    </lineage>
</organism>
<keyword evidence="1" id="KW-0472">Membrane</keyword>
<dbReference type="EMBL" id="JBEZNA010000015">
    <property type="protein sequence ID" value="MEU9577455.1"/>
    <property type="molecule type" value="Genomic_DNA"/>
</dbReference>
<proteinExistence type="predicted"/>
<feature type="transmembrane region" description="Helical" evidence="1">
    <location>
        <begin position="295"/>
        <end position="315"/>
    </location>
</feature>
<dbReference type="RefSeq" id="WP_359270694.1">
    <property type="nucleotide sequence ID" value="NZ_JBEZNA010000015.1"/>
</dbReference>
<accession>A0ABV3EMP4</accession>
<gene>
    <name evidence="2" type="ORF">AB0D95_09340</name>
</gene>
<evidence type="ECO:0008006" key="4">
    <source>
        <dbReference type="Google" id="ProtNLM"/>
    </source>
</evidence>
<evidence type="ECO:0000313" key="2">
    <source>
        <dbReference type="EMBL" id="MEU9577455.1"/>
    </source>
</evidence>
<name>A0ABV3EMP4_9ACTN</name>
<sequence length="320" mass="32474">MVSERAGGPDGPGEVAGALLLCGAEPRAVAPAARLLRERMLLNGAGAGWSVLVPERGPWARPEEGASVGRVVGRWAAALAVATPWPVLGLWWDAGGGGFLLTSGFRRAVGLRWRADGTVAGVPGGSAAVDEVPHGEAVAPGAGAGAGERGFREREKEGEPLVLALAGRLGLDPVLDAELLERLGSPDPEADAQARLRGLLAVLTRAGVALPAGLEPGAAAEALYEALRERAGTRRLERPGWREAVPARFDAAAGGRLAVWMPWSGSPRAVGLAAAQFATGLPVTLAGARRGRGGVVAAGALLAANGLVGVAHAVLRRRAG</sequence>
<dbReference type="Proteomes" id="UP001551584">
    <property type="component" value="Unassembled WGS sequence"/>
</dbReference>
<comment type="caution">
    <text evidence="2">The sequence shown here is derived from an EMBL/GenBank/DDBJ whole genome shotgun (WGS) entry which is preliminary data.</text>
</comment>
<keyword evidence="1" id="KW-0812">Transmembrane</keyword>
<evidence type="ECO:0000313" key="3">
    <source>
        <dbReference type="Proteomes" id="UP001551584"/>
    </source>
</evidence>
<evidence type="ECO:0000256" key="1">
    <source>
        <dbReference type="SAM" id="Phobius"/>
    </source>
</evidence>
<keyword evidence="1" id="KW-1133">Transmembrane helix</keyword>
<keyword evidence="3" id="KW-1185">Reference proteome</keyword>
<reference evidence="2 3" key="1">
    <citation type="submission" date="2024-06" db="EMBL/GenBank/DDBJ databases">
        <title>The Natural Products Discovery Center: Release of the First 8490 Sequenced Strains for Exploring Actinobacteria Biosynthetic Diversity.</title>
        <authorList>
            <person name="Kalkreuter E."/>
            <person name="Kautsar S.A."/>
            <person name="Yang D."/>
            <person name="Bader C.D."/>
            <person name="Teijaro C.N."/>
            <person name="Fluegel L."/>
            <person name="Davis C.M."/>
            <person name="Simpson J.R."/>
            <person name="Lauterbach L."/>
            <person name="Steele A.D."/>
            <person name="Gui C."/>
            <person name="Meng S."/>
            <person name="Li G."/>
            <person name="Viehrig K."/>
            <person name="Ye F."/>
            <person name="Su P."/>
            <person name="Kiefer A.F."/>
            <person name="Nichols A."/>
            <person name="Cepeda A.J."/>
            <person name="Yan W."/>
            <person name="Fan B."/>
            <person name="Jiang Y."/>
            <person name="Adhikari A."/>
            <person name="Zheng C.-J."/>
            <person name="Schuster L."/>
            <person name="Cowan T.M."/>
            <person name="Smanski M.J."/>
            <person name="Chevrette M.G."/>
            <person name="De Carvalho L.P.S."/>
            <person name="Shen B."/>
        </authorList>
    </citation>
    <scope>NUCLEOTIDE SEQUENCE [LARGE SCALE GENOMIC DNA]</scope>
    <source>
        <strain evidence="2 3">NPDC048117</strain>
    </source>
</reference>
<protein>
    <recommendedName>
        <fullName evidence="4">Transferase</fullName>
    </recommendedName>
</protein>